<dbReference type="STRING" id="1302690.BUE76_04360"/>
<dbReference type="InterPro" id="IPR010093">
    <property type="entry name" value="SinI_DNA-bd"/>
</dbReference>
<dbReference type="EMBL" id="FQUO01000012">
    <property type="protein sequence ID" value="SHF79998.1"/>
    <property type="molecule type" value="Genomic_DNA"/>
</dbReference>
<dbReference type="NCBIfam" id="TIGR01764">
    <property type="entry name" value="excise"/>
    <property type="match status" value="1"/>
</dbReference>
<evidence type="ECO:0000313" key="3">
    <source>
        <dbReference type="Proteomes" id="UP000184368"/>
    </source>
</evidence>
<gene>
    <name evidence="2" type="ORF">SAMN05444008_11292</name>
</gene>
<dbReference type="Proteomes" id="UP000184368">
    <property type="component" value="Unassembled WGS sequence"/>
</dbReference>
<reference evidence="2 3" key="1">
    <citation type="submission" date="2016-11" db="EMBL/GenBank/DDBJ databases">
        <authorList>
            <person name="Jaros S."/>
            <person name="Januszkiewicz K."/>
            <person name="Wedrychowicz H."/>
        </authorList>
    </citation>
    <scope>NUCLEOTIDE SEQUENCE [LARGE SCALE GENOMIC DNA]</scope>
    <source>
        <strain evidence="2 3">DSM 26897</strain>
    </source>
</reference>
<name>A0A1M5EL37_9BACT</name>
<protein>
    <submittedName>
        <fullName evidence="2">DNA binding domain-containing protein, excisionase family</fullName>
    </submittedName>
</protein>
<evidence type="ECO:0000313" key="2">
    <source>
        <dbReference type="EMBL" id="SHF79998.1"/>
    </source>
</evidence>
<dbReference type="OrthoDB" id="679273at2"/>
<dbReference type="AlphaFoldDB" id="A0A1M5EL37"/>
<organism evidence="2 3">
    <name type="scientific">Cnuella takakiae</name>
    <dbReference type="NCBI Taxonomy" id="1302690"/>
    <lineage>
        <taxon>Bacteria</taxon>
        <taxon>Pseudomonadati</taxon>
        <taxon>Bacteroidota</taxon>
        <taxon>Chitinophagia</taxon>
        <taxon>Chitinophagales</taxon>
        <taxon>Chitinophagaceae</taxon>
        <taxon>Cnuella</taxon>
    </lineage>
</organism>
<dbReference type="InterPro" id="IPR041657">
    <property type="entry name" value="HTH_17"/>
</dbReference>
<dbReference type="SUPFAM" id="SSF46955">
    <property type="entry name" value="Putative DNA-binding domain"/>
    <property type="match status" value="1"/>
</dbReference>
<feature type="domain" description="Helix-turn-helix" evidence="1">
    <location>
        <begin position="46"/>
        <end position="84"/>
    </location>
</feature>
<dbReference type="RefSeq" id="WP_073044974.1">
    <property type="nucleotide sequence ID" value="NZ_FQUO01000012.1"/>
</dbReference>
<dbReference type="GO" id="GO:0003677">
    <property type="term" value="F:DNA binding"/>
    <property type="evidence" value="ECO:0007669"/>
    <property type="project" value="InterPro"/>
</dbReference>
<keyword evidence="3" id="KW-1185">Reference proteome</keyword>
<sequence>MDNFILSPISLDALQSSIAACVKKEVEAALEVNARTKSKDDFISRKDAAKLLSISLPTLHEWTKNGTIPAYRVGKFVRYKSTEVSGCMNKIRTSLKR</sequence>
<evidence type="ECO:0000259" key="1">
    <source>
        <dbReference type="Pfam" id="PF12728"/>
    </source>
</evidence>
<dbReference type="Pfam" id="PF12728">
    <property type="entry name" value="HTH_17"/>
    <property type="match status" value="1"/>
</dbReference>
<dbReference type="InterPro" id="IPR009061">
    <property type="entry name" value="DNA-bd_dom_put_sf"/>
</dbReference>
<proteinExistence type="predicted"/>
<accession>A0A1M5EL37</accession>